<keyword evidence="2" id="KW-1185">Reference proteome</keyword>
<sequence>MDIITAFKNVEALANGVDPITGETLPQYSPYNDPEIVRSLFMIMALVKMPQKGKISIEKNKS</sequence>
<reference evidence="2" key="1">
    <citation type="submission" date="2017-06" db="EMBL/GenBank/DDBJ databases">
        <authorList>
            <person name="Rodrigo-Torres L."/>
            <person name="Arahal R. D."/>
            <person name="Lucena T."/>
        </authorList>
    </citation>
    <scope>NUCLEOTIDE SEQUENCE [LARGE SCALE GENOMIC DNA]</scope>
    <source>
        <strain evidence="2">type strain: CECT 9192</strain>
    </source>
</reference>
<accession>A0A1Y6KTP1</accession>
<dbReference type="RefSeq" id="WP_235011100.1">
    <property type="nucleotide sequence ID" value="NZ_FYAH01000001.1"/>
</dbReference>
<proteinExistence type="predicted"/>
<gene>
    <name evidence="1" type="ORF">PAQU9191_00625</name>
</gene>
<dbReference type="AlphaFoldDB" id="A0A1Y6KTP1"/>
<protein>
    <submittedName>
        <fullName evidence="1">Uncharacterized protein</fullName>
    </submittedName>
</protein>
<dbReference type="Proteomes" id="UP000196485">
    <property type="component" value="Unassembled WGS sequence"/>
</dbReference>
<evidence type="ECO:0000313" key="1">
    <source>
        <dbReference type="EMBL" id="SMY15402.1"/>
    </source>
</evidence>
<dbReference type="EMBL" id="FYAH01000001">
    <property type="protein sequence ID" value="SMY15402.1"/>
    <property type="molecule type" value="Genomic_DNA"/>
</dbReference>
<name>A0A1Y6KTP1_9GAMM</name>
<evidence type="ECO:0000313" key="2">
    <source>
        <dbReference type="Proteomes" id="UP000196485"/>
    </source>
</evidence>
<organism evidence="1 2">
    <name type="scientific">Photobacterium aquimaris</name>
    <dbReference type="NCBI Taxonomy" id="512643"/>
    <lineage>
        <taxon>Bacteria</taxon>
        <taxon>Pseudomonadati</taxon>
        <taxon>Pseudomonadota</taxon>
        <taxon>Gammaproteobacteria</taxon>
        <taxon>Vibrionales</taxon>
        <taxon>Vibrionaceae</taxon>
        <taxon>Photobacterium</taxon>
    </lineage>
</organism>